<protein>
    <submittedName>
        <fullName evidence="2">Uncharacterized protein</fullName>
    </submittedName>
</protein>
<dbReference type="EMBL" id="SOAG01000006">
    <property type="protein sequence ID" value="TDS63618.1"/>
    <property type="molecule type" value="Genomic_DNA"/>
</dbReference>
<sequence>MKKITLIAALFGSVYFAKAQIAIGTPAPKTSAYLDVEAEDKGILIPRVSLRSLSEFAPITGDKEESLLVYNTASAGTGDLAVSPGFYFWRTDKGGYWERLTNVTDLKQVIDGMDERVDDVLALLKVAYPSNNLEGTPTGGSELGGGMVFIPGTDNDSAKIEYVYYDSATSTYVKKDITAELESLISASESKTTIVTYGGNQYYLSEAYIQNGGVTDASQWTSVPTGAILIDVVGGVVNNFNELVTNNPVTIGGNTYNTVQEYIEYISKNATQDGALKIVLDAANPGNAKFQQWNGTNETWGDIAALEFKSIVTHNETRTFIGRSVDGAGYTELITDVKGDNKIVYEFTPERGEQNYIDVTADILYSLTNNEDIYNQVKSIINQGGNVYYGDVNGTNVFYTMVGDVKTPIDISQTIVNAITNIDDSQTNIIKNKLGDTIDASSNTSVFTGDTYVENGVTYYIYRGEFTTTVEGETALTSGVTLDKDGHKILSIYLNYEEGLTVSVTDVKVTSKTLTFNVGTGKNYTILSPSDVSAKVMVEFASTEKPVGV</sequence>
<dbReference type="Proteomes" id="UP000295215">
    <property type="component" value="Unassembled WGS sequence"/>
</dbReference>
<feature type="signal peptide" evidence="1">
    <location>
        <begin position="1"/>
        <end position="19"/>
    </location>
</feature>
<organism evidence="2 3">
    <name type="scientific">Myroides indicus</name>
    <dbReference type="NCBI Taxonomy" id="1323422"/>
    <lineage>
        <taxon>Bacteria</taxon>
        <taxon>Pseudomonadati</taxon>
        <taxon>Bacteroidota</taxon>
        <taxon>Flavobacteriia</taxon>
        <taxon>Flavobacteriales</taxon>
        <taxon>Flavobacteriaceae</taxon>
        <taxon>Myroides</taxon>
    </lineage>
</organism>
<evidence type="ECO:0000256" key="1">
    <source>
        <dbReference type="SAM" id="SignalP"/>
    </source>
</evidence>
<name>A0A4R7F269_9FLAO</name>
<keyword evidence="3" id="KW-1185">Reference proteome</keyword>
<reference evidence="2 3" key="1">
    <citation type="submission" date="2019-03" db="EMBL/GenBank/DDBJ databases">
        <title>Genomic Encyclopedia of Archaeal and Bacterial Type Strains, Phase II (KMG-II): from individual species to whole genera.</title>
        <authorList>
            <person name="Goeker M."/>
        </authorList>
    </citation>
    <scope>NUCLEOTIDE SEQUENCE [LARGE SCALE GENOMIC DNA]</scope>
    <source>
        <strain evidence="2 3">DSM 28213</strain>
    </source>
</reference>
<accession>A0A4R7F269</accession>
<gene>
    <name evidence="2" type="ORF">C8P70_10648</name>
</gene>
<evidence type="ECO:0000313" key="3">
    <source>
        <dbReference type="Proteomes" id="UP000295215"/>
    </source>
</evidence>
<keyword evidence="1" id="KW-0732">Signal</keyword>
<dbReference type="AlphaFoldDB" id="A0A4R7F269"/>
<feature type="chain" id="PRO_5020813740" evidence="1">
    <location>
        <begin position="20"/>
        <end position="549"/>
    </location>
</feature>
<dbReference type="OrthoDB" id="1247310at2"/>
<evidence type="ECO:0000313" key="2">
    <source>
        <dbReference type="EMBL" id="TDS63618.1"/>
    </source>
</evidence>
<dbReference type="RefSeq" id="WP_133712012.1">
    <property type="nucleotide sequence ID" value="NZ_SOAG01000006.1"/>
</dbReference>
<comment type="caution">
    <text evidence="2">The sequence shown here is derived from an EMBL/GenBank/DDBJ whole genome shotgun (WGS) entry which is preliminary data.</text>
</comment>
<proteinExistence type="predicted"/>